<dbReference type="EMBL" id="VIWZ01000002">
    <property type="protein sequence ID" value="TWG09701.1"/>
    <property type="molecule type" value="Genomic_DNA"/>
</dbReference>
<name>A0A561VDL4_9ACTN</name>
<comment type="caution">
    <text evidence="1">The sequence shown here is derived from an EMBL/GenBank/DDBJ whole genome shotgun (WGS) entry which is preliminary data.</text>
</comment>
<sequence>MPLTDSVRRIAAVLGRLAPPYGPLELPPPVSLDESFDDIAPGYAEFLRLADGATCGSRGDIRLWSAASVRQTPWMADDLPGGDARWCAVADVLQNPVLVERATGEVWWFSDLNIVWYTDAELVSFAKLADDVAGFIDYLILGPGYVQHLSSGRDDPWLQALSSSEVGQHG</sequence>
<organism evidence="1 2">
    <name type="scientific">Micromonospora taraxaci</name>
    <dbReference type="NCBI Taxonomy" id="1316803"/>
    <lineage>
        <taxon>Bacteria</taxon>
        <taxon>Bacillati</taxon>
        <taxon>Actinomycetota</taxon>
        <taxon>Actinomycetes</taxon>
        <taxon>Micromonosporales</taxon>
        <taxon>Micromonosporaceae</taxon>
        <taxon>Micromonospora</taxon>
    </lineage>
</organism>
<evidence type="ECO:0000313" key="1">
    <source>
        <dbReference type="EMBL" id="TWG09701.1"/>
    </source>
</evidence>
<dbReference type="AlphaFoldDB" id="A0A561VDL4"/>
<dbReference type="RefSeq" id="WP_145785975.1">
    <property type="nucleotide sequence ID" value="NZ_JBEZJC010000019.1"/>
</dbReference>
<accession>A0A561VDL4</accession>
<dbReference type="OrthoDB" id="4184376at2"/>
<dbReference type="Proteomes" id="UP000317685">
    <property type="component" value="Unassembled WGS sequence"/>
</dbReference>
<gene>
    <name evidence="1" type="ORF">FHU34_12150</name>
</gene>
<proteinExistence type="predicted"/>
<evidence type="ECO:0000313" key="2">
    <source>
        <dbReference type="Proteomes" id="UP000317685"/>
    </source>
</evidence>
<dbReference type="GeneID" id="300131457"/>
<evidence type="ECO:0008006" key="3">
    <source>
        <dbReference type="Google" id="ProtNLM"/>
    </source>
</evidence>
<keyword evidence="2" id="KW-1185">Reference proteome</keyword>
<protein>
    <recommendedName>
        <fullName evidence="3">SUKH superfamily protein</fullName>
    </recommendedName>
</protein>
<reference evidence="1 2" key="1">
    <citation type="submission" date="2019-06" db="EMBL/GenBank/DDBJ databases">
        <title>Sequencing the genomes of 1000 actinobacteria strains.</title>
        <authorList>
            <person name="Klenk H.-P."/>
        </authorList>
    </citation>
    <scope>NUCLEOTIDE SEQUENCE [LARGE SCALE GENOMIC DNA]</scope>
    <source>
        <strain evidence="1 2">DSM 45885</strain>
    </source>
</reference>